<name>A0A915CLL4_9BILA</name>
<proteinExistence type="predicted"/>
<dbReference type="WBParaSite" id="jg10421">
    <property type="protein sequence ID" value="jg10421"/>
    <property type="gene ID" value="jg10421"/>
</dbReference>
<dbReference type="WBParaSite" id="jg23959">
    <property type="protein sequence ID" value="jg23959"/>
    <property type="gene ID" value="jg23959"/>
</dbReference>
<feature type="compositionally biased region" description="Polar residues" evidence="1">
    <location>
        <begin position="58"/>
        <end position="68"/>
    </location>
</feature>
<dbReference type="Proteomes" id="UP000887574">
    <property type="component" value="Unplaced"/>
</dbReference>
<evidence type="ECO:0000256" key="1">
    <source>
        <dbReference type="SAM" id="MobiDB-lite"/>
    </source>
</evidence>
<evidence type="ECO:0000313" key="4">
    <source>
        <dbReference type="WBParaSite" id="jg23959"/>
    </source>
</evidence>
<keyword evidence="2" id="KW-1185">Reference proteome</keyword>
<evidence type="ECO:0000313" key="3">
    <source>
        <dbReference type="WBParaSite" id="jg10421"/>
    </source>
</evidence>
<dbReference type="AlphaFoldDB" id="A0A915CLL4"/>
<organism evidence="2 3">
    <name type="scientific">Ditylenchus dipsaci</name>
    <dbReference type="NCBI Taxonomy" id="166011"/>
    <lineage>
        <taxon>Eukaryota</taxon>
        <taxon>Metazoa</taxon>
        <taxon>Ecdysozoa</taxon>
        <taxon>Nematoda</taxon>
        <taxon>Chromadorea</taxon>
        <taxon>Rhabditida</taxon>
        <taxon>Tylenchina</taxon>
        <taxon>Tylenchomorpha</taxon>
        <taxon>Sphaerularioidea</taxon>
        <taxon>Anguinidae</taxon>
        <taxon>Anguininae</taxon>
        <taxon>Ditylenchus</taxon>
    </lineage>
</organism>
<sequence length="106" mass="12014">MNGLSKQKDEVEEQEEEPQEEVPLDARDALNEIGRLTRRMGGEEDEDMDMRSMYTGAPQPQNSSQNNAYMDREQDYGQLPVPAATITDASTAIDELFRLSQQMSNE</sequence>
<accession>A0A915CLL4</accession>
<protein>
    <submittedName>
        <fullName evidence="3 4">Uncharacterized protein</fullName>
    </submittedName>
</protein>
<feature type="region of interest" description="Disordered" evidence="1">
    <location>
        <begin position="1"/>
        <end position="70"/>
    </location>
</feature>
<reference evidence="3 4" key="1">
    <citation type="submission" date="2022-11" db="UniProtKB">
        <authorList>
            <consortium name="WormBaseParasite"/>
        </authorList>
    </citation>
    <scope>IDENTIFICATION</scope>
</reference>
<feature type="compositionally biased region" description="Acidic residues" evidence="1">
    <location>
        <begin position="10"/>
        <end position="23"/>
    </location>
</feature>
<evidence type="ECO:0000313" key="2">
    <source>
        <dbReference type="Proteomes" id="UP000887574"/>
    </source>
</evidence>